<feature type="non-terminal residue" evidence="1">
    <location>
        <position position="91"/>
    </location>
</feature>
<protein>
    <submittedName>
        <fullName evidence="1">Uncharacterized protein</fullName>
    </submittedName>
</protein>
<sequence length="91" mass="9862">RTLFVALLPGDPESHSADDIPVLASQPRDRRAAQHPGWNLRAQDPRALSGVGQCHCLLHVAAVHGAAQPNLELLLPRLLGAGFCTLFRRRA</sequence>
<reference evidence="1" key="1">
    <citation type="journal article" date="2019" name="Sci. Rep.">
        <title>Draft genome of Tanacetum cinerariifolium, the natural source of mosquito coil.</title>
        <authorList>
            <person name="Yamashiro T."/>
            <person name="Shiraishi A."/>
            <person name="Satake H."/>
            <person name="Nakayama K."/>
        </authorList>
    </citation>
    <scope>NUCLEOTIDE SEQUENCE</scope>
</reference>
<evidence type="ECO:0000313" key="1">
    <source>
        <dbReference type="EMBL" id="GFD56119.1"/>
    </source>
</evidence>
<proteinExistence type="predicted"/>
<name>A0A699X955_TANCI</name>
<feature type="non-terminal residue" evidence="1">
    <location>
        <position position="1"/>
    </location>
</feature>
<dbReference type="EMBL" id="BKCJ011825576">
    <property type="protein sequence ID" value="GFD56119.1"/>
    <property type="molecule type" value="Genomic_DNA"/>
</dbReference>
<accession>A0A699X955</accession>
<organism evidence="1">
    <name type="scientific">Tanacetum cinerariifolium</name>
    <name type="common">Dalmatian daisy</name>
    <name type="synonym">Chrysanthemum cinerariifolium</name>
    <dbReference type="NCBI Taxonomy" id="118510"/>
    <lineage>
        <taxon>Eukaryota</taxon>
        <taxon>Viridiplantae</taxon>
        <taxon>Streptophyta</taxon>
        <taxon>Embryophyta</taxon>
        <taxon>Tracheophyta</taxon>
        <taxon>Spermatophyta</taxon>
        <taxon>Magnoliopsida</taxon>
        <taxon>eudicotyledons</taxon>
        <taxon>Gunneridae</taxon>
        <taxon>Pentapetalae</taxon>
        <taxon>asterids</taxon>
        <taxon>campanulids</taxon>
        <taxon>Asterales</taxon>
        <taxon>Asteraceae</taxon>
        <taxon>Asteroideae</taxon>
        <taxon>Anthemideae</taxon>
        <taxon>Anthemidinae</taxon>
        <taxon>Tanacetum</taxon>
    </lineage>
</organism>
<gene>
    <name evidence="1" type="ORF">Tci_928088</name>
</gene>
<dbReference type="AlphaFoldDB" id="A0A699X955"/>
<comment type="caution">
    <text evidence="1">The sequence shown here is derived from an EMBL/GenBank/DDBJ whole genome shotgun (WGS) entry which is preliminary data.</text>
</comment>